<dbReference type="EMBL" id="LNQE01001460">
    <property type="protein sequence ID" value="KUG17143.1"/>
    <property type="molecule type" value="Genomic_DNA"/>
</dbReference>
<evidence type="ECO:0000313" key="1">
    <source>
        <dbReference type="EMBL" id="KUG17143.1"/>
    </source>
</evidence>
<accession>A0A0W8F8E2</accession>
<dbReference type="AlphaFoldDB" id="A0A0W8F8E2"/>
<organism evidence="1">
    <name type="scientific">hydrocarbon metagenome</name>
    <dbReference type="NCBI Taxonomy" id="938273"/>
    <lineage>
        <taxon>unclassified sequences</taxon>
        <taxon>metagenomes</taxon>
        <taxon>ecological metagenomes</taxon>
    </lineage>
</organism>
<proteinExistence type="predicted"/>
<sequence length="228" mass="23031">MVLRKVTTPKTGPLSSIPAAGKIAFGAAIINNGTDQAVYASAADTDEILGFAVQPANNVVLRSDGFYQQYDDVPYANSGEINALVIALGATNIIKGDFLEVAALGGAGGSGAWGVLAEAGNLAGATKTITSVAQAAESVTLAASMATPAAGVAIGDAQITMAAGAIATMGLVEGDYVMLRDADGDTQLNRVKSLTSTVITLQEPSTVALTVADNDLVHRVAQIKVKIL</sequence>
<comment type="caution">
    <text evidence="1">The sequence shown here is derived from an EMBL/GenBank/DDBJ whole genome shotgun (WGS) entry which is preliminary data.</text>
</comment>
<protein>
    <submittedName>
        <fullName evidence="1">Uncharacterized protein</fullName>
    </submittedName>
</protein>
<reference evidence="1" key="1">
    <citation type="journal article" date="2015" name="Proc. Natl. Acad. Sci. U.S.A.">
        <title>Networks of energetic and metabolic interactions define dynamics in microbial communities.</title>
        <authorList>
            <person name="Embree M."/>
            <person name="Liu J.K."/>
            <person name="Al-Bassam M.M."/>
            <person name="Zengler K."/>
        </authorList>
    </citation>
    <scope>NUCLEOTIDE SEQUENCE</scope>
</reference>
<name>A0A0W8F8E2_9ZZZZ</name>
<gene>
    <name evidence="1" type="ORF">ASZ90_013146</name>
</gene>